<dbReference type="Gene3D" id="1.10.10.2670">
    <property type="entry name" value="E3 ubiquitin-protein ligase"/>
    <property type="match status" value="1"/>
</dbReference>
<dbReference type="InterPro" id="IPR031176">
    <property type="entry name" value="ELL/occludin"/>
</dbReference>
<organism evidence="9 10">
    <name type="scientific">Cynoglossus semilaevis</name>
    <name type="common">Tongue sole</name>
    <dbReference type="NCBI Taxonomy" id="244447"/>
    <lineage>
        <taxon>Eukaryota</taxon>
        <taxon>Metazoa</taxon>
        <taxon>Chordata</taxon>
        <taxon>Craniata</taxon>
        <taxon>Vertebrata</taxon>
        <taxon>Euteleostomi</taxon>
        <taxon>Actinopterygii</taxon>
        <taxon>Neopterygii</taxon>
        <taxon>Teleostei</taxon>
        <taxon>Neoteleostei</taxon>
        <taxon>Acanthomorphata</taxon>
        <taxon>Carangaria</taxon>
        <taxon>Pleuronectiformes</taxon>
        <taxon>Pleuronectoidei</taxon>
        <taxon>Cynoglossidae</taxon>
        <taxon>Cynoglossinae</taxon>
        <taxon>Cynoglossus</taxon>
    </lineage>
</organism>
<dbReference type="GO" id="GO:0042795">
    <property type="term" value="P:snRNA transcription by RNA polymerase II"/>
    <property type="evidence" value="ECO:0007669"/>
    <property type="project" value="TreeGrafter"/>
</dbReference>
<dbReference type="InterPro" id="IPR042065">
    <property type="entry name" value="E3_ELL-like"/>
</dbReference>
<comment type="subcellular location">
    <subcellularLocation>
        <location evidence="1">Nucleus</location>
    </subcellularLocation>
</comment>
<dbReference type="Proteomes" id="UP000265120">
    <property type="component" value="Chromosome 11"/>
</dbReference>
<evidence type="ECO:0000256" key="2">
    <source>
        <dbReference type="ARBA" id="ARBA00009171"/>
    </source>
</evidence>
<dbReference type="STRING" id="244447.ENSCSEP00000019603"/>
<reference evidence="9 10" key="1">
    <citation type="journal article" date="2014" name="Nat. Genet.">
        <title>Whole-genome sequence of a flatfish provides insights into ZW sex chromosome evolution and adaptation to a benthic lifestyle.</title>
        <authorList>
            <person name="Chen S."/>
            <person name="Zhang G."/>
            <person name="Shao C."/>
            <person name="Huang Q."/>
            <person name="Liu G."/>
            <person name="Zhang P."/>
            <person name="Song W."/>
            <person name="An N."/>
            <person name="Chalopin D."/>
            <person name="Volff J.N."/>
            <person name="Hong Y."/>
            <person name="Li Q."/>
            <person name="Sha Z."/>
            <person name="Zhou H."/>
            <person name="Xie M."/>
            <person name="Yu Q."/>
            <person name="Liu Y."/>
            <person name="Xiang H."/>
            <person name="Wang N."/>
            <person name="Wu K."/>
            <person name="Yang C."/>
            <person name="Zhou Q."/>
            <person name="Liao X."/>
            <person name="Yang L."/>
            <person name="Hu Q."/>
            <person name="Zhang J."/>
            <person name="Meng L."/>
            <person name="Jin L."/>
            <person name="Tian Y."/>
            <person name="Lian J."/>
            <person name="Yang J."/>
            <person name="Miao G."/>
            <person name="Liu S."/>
            <person name="Liang Z."/>
            <person name="Yan F."/>
            <person name="Li Y."/>
            <person name="Sun B."/>
            <person name="Zhang H."/>
            <person name="Zhang J."/>
            <person name="Zhu Y."/>
            <person name="Du M."/>
            <person name="Zhao Y."/>
            <person name="Schartl M."/>
            <person name="Tang Q."/>
            <person name="Wang J."/>
        </authorList>
    </citation>
    <scope>NUCLEOTIDE SEQUENCE</scope>
</reference>
<dbReference type="OMA" id="PNYYEEK"/>
<feature type="domain" description="OCEL" evidence="8">
    <location>
        <begin position="490"/>
        <end position="600"/>
    </location>
</feature>
<sequence>MAALCEDGRYGLKYGQQSDDRVTVLHVKLTETALKAIESYQNGRNVPSLQPAIQFNGLQGRIKIPKTNSSSDAFNNFDFYLSNVGKDNPQGSFECIQQHVSSSGASNLALLATVQGKVTVCATNDSYQVTRERMTQAVEDTRERGTKVIKPGGQYRGKQVHIRKPALSTPEVVPERKRSTPINPANTIRKCFTNNPVSQRSFRDRIIHLLALRTYKKLEVLARLQRDGINLKDRNSLGSTLQQLLIPSINKYLLSKSLFVSLFSIVPRYKFKLGLPTETLSSNSPPKEGLPTSPLKQQLDFDFIDPLAPKKARISHLSNRGSAASSSSFSDRREDESTPSSQSSSLPSNATSSAPMHLPVSSHPPAPSHQQPSPASNSNSPSTPEGCGTQDLPTDQSSSYRDPSPSPFSTDGTSPPLSSGTNKKVKKKSKKHKDKDREKDKVKQTERANTSSPSPVELREESRKAKKRPAAEMNRDEIQTNPDQEGVFHSLVYLKYTSLASMDQRQSYKDDFNAEYDEYRQLHARVESITRRFTQLDAECQKFPPGTKEYQKTQEEVLKEYKKMKRNSPNYHAEKQRCEYLHNKLAHIKRLIADFDQRRAQSWF</sequence>
<dbReference type="SUPFAM" id="SSF46785">
    <property type="entry name" value="Winged helix' DNA-binding domain"/>
    <property type="match status" value="1"/>
</dbReference>
<reference evidence="9" key="3">
    <citation type="submission" date="2025-09" db="UniProtKB">
        <authorList>
            <consortium name="Ensembl"/>
        </authorList>
    </citation>
    <scope>IDENTIFICATION</scope>
</reference>
<evidence type="ECO:0000256" key="6">
    <source>
        <dbReference type="PROSITE-ProRule" id="PRU01324"/>
    </source>
</evidence>
<protein>
    <submittedName>
        <fullName evidence="9">Elongation factor for RNA polymerase II 2</fullName>
    </submittedName>
</protein>
<dbReference type="Gene3D" id="6.10.140.340">
    <property type="match status" value="1"/>
</dbReference>
<dbReference type="Ensembl" id="ENSCSET00000019842.1">
    <property type="protein sequence ID" value="ENSCSEP00000019603.1"/>
    <property type="gene ID" value="ENSCSEG00000012516.1"/>
</dbReference>
<evidence type="ECO:0000313" key="9">
    <source>
        <dbReference type="Ensembl" id="ENSCSEP00000019603.1"/>
    </source>
</evidence>
<dbReference type="SUPFAM" id="SSF144292">
    <property type="entry name" value="occludin/ELL-like"/>
    <property type="match status" value="1"/>
</dbReference>
<evidence type="ECO:0000256" key="7">
    <source>
        <dbReference type="SAM" id="MobiDB-lite"/>
    </source>
</evidence>
<comment type="similarity">
    <text evidence="2 6">Belongs to the ELL/occludin family.</text>
</comment>
<dbReference type="Pfam" id="PF07303">
    <property type="entry name" value="Occludin_ELL"/>
    <property type="match status" value="1"/>
</dbReference>
<feature type="region of interest" description="Disordered" evidence="7">
    <location>
        <begin position="314"/>
        <end position="483"/>
    </location>
</feature>
<dbReference type="GO" id="GO:0008023">
    <property type="term" value="C:transcription elongation factor complex"/>
    <property type="evidence" value="ECO:0007669"/>
    <property type="project" value="InterPro"/>
</dbReference>
<name>A0A3P8VWJ4_CYNSE</name>
<evidence type="ECO:0000313" key="10">
    <source>
        <dbReference type="Proteomes" id="UP000265120"/>
    </source>
</evidence>
<dbReference type="PANTHER" id="PTHR23288">
    <property type="entry name" value="OCCLUDIN AND RNA POLYMERASE II ELONGATION FACTOR ELL"/>
    <property type="match status" value="1"/>
</dbReference>
<dbReference type="GO" id="GO:0000987">
    <property type="term" value="F:cis-regulatory region sequence-specific DNA binding"/>
    <property type="evidence" value="ECO:0007669"/>
    <property type="project" value="TreeGrafter"/>
</dbReference>
<evidence type="ECO:0000259" key="8">
    <source>
        <dbReference type="PROSITE" id="PS51980"/>
    </source>
</evidence>
<keyword evidence="10" id="KW-1185">Reference proteome</keyword>
<proteinExistence type="inferred from homology"/>
<dbReference type="AlphaFoldDB" id="A0A3P8VWJ4"/>
<dbReference type="GeneTree" id="ENSGT00940000154828"/>
<keyword evidence="3" id="KW-0805">Transcription regulation</keyword>
<feature type="compositionally biased region" description="Low complexity" evidence="7">
    <location>
        <begin position="368"/>
        <end position="382"/>
    </location>
</feature>
<dbReference type="FunCoup" id="A0A3P8VWJ4">
    <property type="interactions" value="1103"/>
</dbReference>
<dbReference type="InterPro" id="IPR019464">
    <property type="entry name" value="ELL_N"/>
</dbReference>
<accession>A0A3P8VWJ4</accession>
<feature type="compositionally biased region" description="Basic residues" evidence="7">
    <location>
        <begin position="423"/>
        <end position="434"/>
    </location>
</feature>
<evidence type="ECO:0000256" key="3">
    <source>
        <dbReference type="ARBA" id="ARBA00023015"/>
    </source>
</evidence>
<keyword evidence="5" id="KW-0539">Nucleus</keyword>
<evidence type="ECO:0000256" key="5">
    <source>
        <dbReference type="ARBA" id="ARBA00023242"/>
    </source>
</evidence>
<reference evidence="9" key="2">
    <citation type="submission" date="2025-08" db="UniProtKB">
        <authorList>
            <consortium name="Ensembl"/>
        </authorList>
    </citation>
    <scope>IDENTIFICATION</scope>
</reference>
<dbReference type="InParanoid" id="A0A3P8VWJ4"/>
<evidence type="ECO:0000256" key="4">
    <source>
        <dbReference type="ARBA" id="ARBA00023163"/>
    </source>
</evidence>
<dbReference type="GO" id="GO:0032968">
    <property type="term" value="P:positive regulation of transcription elongation by RNA polymerase II"/>
    <property type="evidence" value="ECO:0007669"/>
    <property type="project" value="TreeGrafter"/>
</dbReference>
<feature type="compositionally biased region" description="Polar residues" evidence="7">
    <location>
        <begin position="391"/>
        <end position="422"/>
    </location>
</feature>
<dbReference type="InterPro" id="IPR010844">
    <property type="entry name" value="Occludin_ELL"/>
</dbReference>
<dbReference type="PANTHER" id="PTHR23288:SF8">
    <property type="entry name" value="RNA POLYMERASE II ELONGATION FACTOR ELL2"/>
    <property type="match status" value="1"/>
</dbReference>
<dbReference type="GO" id="GO:0006368">
    <property type="term" value="P:transcription elongation by RNA polymerase II"/>
    <property type="evidence" value="ECO:0007669"/>
    <property type="project" value="InterPro"/>
</dbReference>
<keyword evidence="4" id="KW-0804">Transcription</keyword>
<dbReference type="Pfam" id="PF10390">
    <property type="entry name" value="ELL"/>
    <property type="match status" value="1"/>
</dbReference>
<evidence type="ECO:0000256" key="1">
    <source>
        <dbReference type="ARBA" id="ARBA00004123"/>
    </source>
</evidence>
<dbReference type="InterPro" id="IPR036390">
    <property type="entry name" value="WH_DNA-bd_sf"/>
</dbReference>
<feature type="compositionally biased region" description="Basic and acidic residues" evidence="7">
    <location>
        <begin position="457"/>
        <end position="478"/>
    </location>
</feature>
<dbReference type="PROSITE" id="PS51980">
    <property type="entry name" value="OCEL"/>
    <property type="match status" value="1"/>
</dbReference>
<feature type="compositionally biased region" description="Basic and acidic residues" evidence="7">
    <location>
        <begin position="435"/>
        <end position="446"/>
    </location>
</feature>
<feature type="compositionally biased region" description="Low complexity" evidence="7">
    <location>
        <begin position="338"/>
        <end position="355"/>
    </location>
</feature>